<dbReference type="Pfam" id="PF13193">
    <property type="entry name" value="AMP-binding_C"/>
    <property type="match status" value="1"/>
</dbReference>
<dbReference type="InterPro" id="IPR042099">
    <property type="entry name" value="ANL_N_sf"/>
</dbReference>
<evidence type="ECO:0000313" key="4">
    <source>
        <dbReference type="Proteomes" id="UP000219338"/>
    </source>
</evidence>
<sequence>MTQAETWIPSCSVEEAHEILTRSGSPLEIEVDVFNGRQLKVWKNQPLSMREFYLQVTEEYKNKTCLQERIWHKERQAFSLIPDSALGITLFDFLGLSYVALLGNELLPRLLLHNIDLLGAVSVLLDPLLPLAPLKHCLTLAKCTILILDPDRADMVQPIASELKKTTGISVYIVFNDQATGGRWAGMDTWTTVCSKDREASEDILNNDPNVLPDDDAAIFFMSGTTGLPKAVLTSHRACLTAPFNDSLLEGRERLRQGKPVQLGSSQNSNVQGGILLPRVMCHIGPFTSMMTCTYRGLKLVIIRTWDPPEGAYNYPLFTVVKAENITRIAAVAIVIRELADNGLAGYPLESVVFTGATIPSSFFQSVRKGFPQTRVQQVYGITEMTGAVGGFAGRDYEARPESCGFMYPTNNVRIMKDGDNEALLGEDGEIWVRGPSIMKGYFGDLVATDKVLTKDGWYKTGDLGRLNTQGYLCIKGRIKDIVICGGSNIDSAWVEHVLYSVLGISEAALVGIPDERMDELAAALVTVRPEYKGAITEEYLLAKAEEFLPKYAVPVMIIVHDGKFEHTTSGKILKNDLRILAQKEWERRKGQL</sequence>
<dbReference type="SUPFAM" id="SSF56801">
    <property type="entry name" value="Acetyl-CoA synthetase-like"/>
    <property type="match status" value="1"/>
</dbReference>
<gene>
    <name evidence="3" type="ORF">ARMOST_17475</name>
</gene>
<dbReference type="InterPro" id="IPR025110">
    <property type="entry name" value="AMP-bd_C"/>
</dbReference>
<feature type="domain" description="AMP-binding enzyme C-terminal" evidence="2">
    <location>
        <begin position="495"/>
        <end position="572"/>
    </location>
</feature>
<dbReference type="OrthoDB" id="3633556at2759"/>
<dbReference type="GO" id="GO:0016878">
    <property type="term" value="F:acid-thiol ligase activity"/>
    <property type="evidence" value="ECO:0007669"/>
    <property type="project" value="UniProtKB-ARBA"/>
</dbReference>
<name>A0A284RZ29_ARMOS</name>
<organism evidence="3 4">
    <name type="scientific">Armillaria ostoyae</name>
    <name type="common">Armillaria root rot fungus</name>
    <dbReference type="NCBI Taxonomy" id="47428"/>
    <lineage>
        <taxon>Eukaryota</taxon>
        <taxon>Fungi</taxon>
        <taxon>Dikarya</taxon>
        <taxon>Basidiomycota</taxon>
        <taxon>Agaricomycotina</taxon>
        <taxon>Agaricomycetes</taxon>
        <taxon>Agaricomycetidae</taxon>
        <taxon>Agaricales</taxon>
        <taxon>Marasmiineae</taxon>
        <taxon>Physalacriaceae</taxon>
        <taxon>Armillaria</taxon>
    </lineage>
</organism>
<dbReference type="PANTHER" id="PTHR43767:SF1">
    <property type="entry name" value="NONRIBOSOMAL PEPTIDE SYNTHASE PES1 (EUROFUNG)-RELATED"/>
    <property type="match status" value="1"/>
</dbReference>
<accession>A0A284RZ29</accession>
<dbReference type="AlphaFoldDB" id="A0A284RZ29"/>
<proteinExistence type="predicted"/>
<evidence type="ECO:0008006" key="5">
    <source>
        <dbReference type="Google" id="ProtNLM"/>
    </source>
</evidence>
<protein>
    <recommendedName>
        <fullName evidence="5">Acetyl-CoA synthetase-like protein</fullName>
    </recommendedName>
</protein>
<dbReference type="OMA" id="SNIDSAW"/>
<dbReference type="Proteomes" id="UP000219338">
    <property type="component" value="Unassembled WGS sequence"/>
</dbReference>
<keyword evidence="4" id="KW-1185">Reference proteome</keyword>
<reference evidence="4" key="1">
    <citation type="journal article" date="2017" name="Nat. Ecol. Evol.">
        <title>Genome expansion and lineage-specific genetic innovations in the forest pathogenic fungi Armillaria.</title>
        <authorList>
            <person name="Sipos G."/>
            <person name="Prasanna A.N."/>
            <person name="Walter M.C."/>
            <person name="O'Connor E."/>
            <person name="Balint B."/>
            <person name="Krizsan K."/>
            <person name="Kiss B."/>
            <person name="Hess J."/>
            <person name="Varga T."/>
            <person name="Slot J."/>
            <person name="Riley R."/>
            <person name="Boka B."/>
            <person name="Rigling D."/>
            <person name="Barry K."/>
            <person name="Lee J."/>
            <person name="Mihaltcheva S."/>
            <person name="LaButti K."/>
            <person name="Lipzen A."/>
            <person name="Waldron R."/>
            <person name="Moloney N.M."/>
            <person name="Sperisen C."/>
            <person name="Kredics L."/>
            <person name="Vagvoelgyi C."/>
            <person name="Patrignani A."/>
            <person name="Fitzpatrick D."/>
            <person name="Nagy I."/>
            <person name="Doyle S."/>
            <person name="Anderson J.B."/>
            <person name="Grigoriev I.V."/>
            <person name="Gueldener U."/>
            <person name="Muensterkoetter M."/>
            <person name="Nagy L.G."/>
        </authorList>
    </citation>
    <scope>NUCLEOTIDE SEQUENCE [LARGE SCALE GENOMIC DNA]</scope>
    <source>
        <strain evidence="4">C18/9</strain>
    </source>
</reference>
<dbReference type="InterPro" id="IPR000873">
    <property type="entry name" value="AMP-dep_synth/lig_dom"/>
</dbReference>
<dbReference type="EMBL" id="FUEG01000022">
    <property type="protein sequence ID" value="SJL14023.1"/>
    <property type="molecule type" value="Genomic_DNA"/>
</dbReference>
<evidence type="ECO:0000259" key="1">
    <source>
        <dbReference type="Pfam" id="PF00501"/>
    </source>
</evidence>
<dbReference type="STRING" id="47428.A0A284RZ29"/>
<evidence type="ECO:0000313" key="3">
    <source>
        <dbReference type="EMBL" id="SJL14023.1"/>
    </source>
</evidence>
<evidence type="ECO:0000259" key="2">
    <source>
        <dbReference type="Pfam" id="PF13193"/>
    </source>
</evidence>
<feature type="domain" description="AMP-dependent synthetase/ligase" evidence="1">
    <location>
        <begin position="118"/>
        <end position="443"/>
    </location>
</feature>
<dbReference type="CDD" id="cd04433">
    <property type="entry name" value="AFD_class_I"/>
    <property type="match status" value="1"/>
</dbReference>
<dbReference type="Gene3D" id="3.40.50.12780">
    <property type="entry name" value="N-terminal domain of ligase-like"/>
    <property type="match status" value="1"/>
</dbReference>
<dbReference type="InterPro" id="IPR045851">
    <property type="entry name" value="AMP-bd_C_sf"/>
</dbReference>
<dbReference type="PANTHER" id="PTHR43767">
    <property type="entry name" value="LONG-CHAIN-FATTY-ACID--COA LIGASE"/>
    <property type="match status" value="1"/>
</dbReference>
<dbReference type="Pfam" id="PF00501">
    <property type="entry name" value="AMP-binding"/>
    <property type="match status" value="1"/>
</dbReference>
<dbReference type="Gene3D" id="3.30.300.30">
    <property type="match status" value="1"/>
</dbReference>
<dbReference type="InterPro" id="IPR050237">
    <property type="entry name" value="ATP-dep_AMP-bd_enzyme"/>
</dbReference>